<dbReference type="EMBL" id="BAAAMY010000003">
    <property type="protein sequence ID" value="GAA1913385.1"/>
    <property type="molecule type" value="Genomic_DNA"/>
</dbReference>
<reference evidence="1 2" key="1">
    <citation type="journal article" date="2019" name="Int. J. Syst. Evol. Microbiol.">
        <title>The Global Catalogue of Microorganisms (GCM) 10K type strain sequencing project: providing services to taxonomists for standard genome sequencing and annotation.</title>
        <authorList>
            <consortium name="The Broad Institute Genomics Platform"/>
            <consortium name="The Broad Institute Genome Sequencing Center for Infectious Disease"/>
            <person name="Wu L."/>
            <person name="Ma J."/>
        </authorList>
    </citation>
    <scope>NUCLEOTIDE SEQUENCE [LARGE SCALE GENOMIC DNA]</scope>
    <source>
        <strain evidence="1 2">JCM 14046</strain>
    </source>
</reference>
<evidence type="ECO:0000313" key="2">
    <source>
        <dbReference type="Proteomes" id="UP001501612"/>
    </source>
</evidence>
<dbReference type="InterPro" id="IPR008323">
    <property type="entry name" value="UCP033563"/>
</dbReference>
<dbReference type="PANTHER" id="PTHR36454:SF1">
    <property type="entry name" value="DUF1015 DOMAIN-CONTAINING PROTEIN"/>
    <property type="match status" value="1"/>
</dbReference>
<name>A0ABN2P5V5_9ACTN</name>
<evidence type="ECO:0000313" key="1">
    <source>
        <dbReference type="EMBL" id="GAA1913385.1"/>
    </source>
</evidence>
<comment type="caution">
    <text evidence="1">The sequence shown here is derived from an EMBL/GenBank/DDBJ whole genome shotgun (WGS) entry which is preliminary data.</text>
</comment>
<sequence>MSPPLVASPLRLLPFHAISLDTGRTGGRTVARALARPYRSVTDRLRSWERRGRLLRDPEPAVYVHEYTTSGITVRGVVGAMDLSRRAADDGARAVLPHEGVHTDQARELAERMYEMQVNPAPILMVHRARPATRAAVYRAMAAEPWQTFEDHDHQRHRIWAVRDPEALAQLQQSLSDTRAVIADGHHRYDAYLRLQESHPGTAWDRGLAMLVDQDDTPLFLGAIHRLLRGTSMDDVRRAVETSRGLVWSEVGETDAVAALGPGALVATDGRRWAVATFTGASVEAPTCRAAVEVLHHDIVPRLDPAPTSTEYGHRVDVVLRRAEPGRAVAVLLPAPGFDVVHRIVAEQGLLPEKATSFQPKPTTGVIMRSVADG</sequence>
<proteinExistence type="predicted"/>
<organism evidence="1 2">
    <name type="scientific">Nocardioides lentus</name>
    <dbReference type="NCBI Taxonomy" id="338077"/>
    <lineage>
        <taxon>Bacteria</taxon>
        <taxon>Bacillati</taxon>
        <taxon>Actinomycetota</taxon>
        <taxon>Actinomycetes</taxon>
        <taxon>Propionibacteriales</taxon>
        <taxon>Nocardioidaceae</taxon>
        <taxon>Nocardioides</taxon>
    </lineage>
</organism>
<dbReference type="PANTHER" id="PTHR36454">
    <property type="entry name" value="LMO2823 PROTEIN"/>
    <property type="match status" value="1"/>
</dbReference>
<keyword evidence="2" id="KW-1185">Reference proteome</keyword>
<gene>
    <name evidence="1" type="ORF">GCM10009737_13520</name>
</gene>
<dbReference type="Pfam" id="PF06245">
    <property type="entry name" value="DUF1015"/>
    <property type="match status" value="1"/>
</dbReference>
<accession>A0ABN2P5V5</accession>
<dbReference type="Proteomes" id="UP001501612">
    <property type="component" value="Unassembled WGS sequence"/>
</dbReference>
<protein>
    <submittedName>
        <fullName evidence="1">DUF1015 domain-containing protein</fullName>
    </submittedName>
</protein>